<keyword evidence="6" id="KW-1185">Reference proteome</keyword>
<dbReference type="RefSeq" id="WP_147039400.1">
    <property type="nucleotide sequence ID" value="NZ_BJUW01000008.1"/>
</dbReference>
<gene>
    <name evidence="5" type="ORF">MAE01_19850</name>
</gene>
<keyword evidence="1" id="KW-0547">Nucleotide-binding</keyword>
<dbReference type="InterPro" id="IPR045455">
    <property type="entry name" value="NrS-1_pol-like_helicase"/>
</dbReference>
<dbReference type="EMBL" id="BJUW01000008">
    <property type="protein sequence ID" value="GEK86809.1"/>
    <property type="molecule type" value="Genomic_DNA"/>
</dbReference>
<dbReference type="NCBIfam" id="TIGR01613">
    <property type="entry name" value="primase_Cterm"/>
    <property type="match status" value="1"/>
</dbReference>
<feature type="domain" description="SF3 helicase" evidence="4">
    <location>
        <begin position="150"/>
        <end position="305"/>
    </location>
</feature>
<dbReference type="OrthoDB" id="9763644at2"/>
<dbReference type="GO" id="GO:0016787">
    <property type="term" value="F:hydrolase activity"/>
    <property type="evidence" value="ECO:0007669"/>
    <property type="project" value="UniProtKB-KW"/>
</dbReference>
<proteinExistence type="predicted"/>
<dbReference type="SUPFAM" id="SSF52540">
    <property type="entry name" value="P-loop containing nucleoside triphosphate hydrolases"/>
    <property type="match status" value="1"/>
</dbReference>
<dbReference type="PANTHER" id="PTHR35372">
    <property type="entry name" value="ATP BINDING PROTEIN-RELATED"/>
    <property type="match status" value="1"/>
</dbReference>
<sequence>MTAQFINPDTGKLSAVDVASWIAPDLGRAIDGTYHEYDTDAGIYRPREGLIKARVAAALGDRYSATVLGQVEAHLLNVTIPEVGPPVIPGEGYLDHIVLMNGVYYWKAHEFGGHDPRLGALNRLQFRYDATATCPVFRDWLRVTFEDNAQVIRHVWEVLGYLLMTGNPEQIAFLFYGEGGNGKGTLMRVLENMIGADNMAALTLHQIAEGKFELATLYGKMINLAGDVSSRYIENPEVFKTITGDDYVTTSHKFGAPFKFKSYAVPVFSVNNYFRTSDSSEGWRRRWLALDFNVPLRGKFAGFNEQDLYAEAPGIFNEAMIALRRLMERTTRPRFDPPAAVQEATRKMLDEADPFMMWFNSDGVLHDVEQSDVRDTVYQHYVKWSRRNGYQAMSSGPFGGRLKQVGVTSAGRRIGGKMSRVYTGIGVMIEPHDA</sequence>
<dbReference type="AlphaFoldDB" id="A0A511AFA4"/>
<dbReference type="Pfam" id="PF19263">
    <property type="entry name" value="DUF5906"/>
    <property type="match status" value="1"/>
</dbReference>
<dbReference type="SMART" id="SM00885">
    <property type="entry name" value="D5_N"/>
    <property type="match status" value="1"/>
</dbReference>
<dbReference type="PANTHER" id="PTHR35372:SF2">
    <property type="entry name" value="SF3 HELICASE DOMAIN-CONTAINING PROTEIN"/>
    <property type="match status" value="1"/>
</dbReference>
<accession>A0A511AFA4</accession>
<evidence type="ECO:0000313" key="6">
    <source>
        <dbReference type="Proteomes" id="UP000321225"/>
    </source>
</evidence>
<dbReference type="InterPro" id="IPR027417">
    <property type="entry name" value="P-loop_NTPase"/>
</dbReference>
<reference evidence="5 6" key="1">
    <citation type="submission" date="2019-07" db="EMBL/GenBank/DDBJ databases">
        <title>Whole genome shotgun sequence of Microbacterium aerolatum NBRC 103071.</title>
        <authorList>
            <person name="Hosoyama A."/>
            <person name="Uohara A."/>
            <person name="Ohji S."/>
            <person name="Ichikawa N."/>
        </authorList>
    </citation>
    <scope>NUCLEOTIDE SEQUENCE [LARGE SCALE GENOMIC DNA]</scope>
    <source>
        <strain evidence="5 6">NBRC 103071</strain>
    </source>
</reference>
<dbReference type="InterPro" id="IPR014818">
    <property type="entry name" value="Phage/plasmid_primase_P4_C"/>
</dbReference>
<dbReference type="PROSITE" id="PS51206">
    <property type="entry name" value="SF3_HELICASE_1"/>
    <property type="match status" value="1"/>
</dbReference>
<protein>
    <recommendedName>
        <fullName evidence="4">SF3 helicase domain-containing protein</fullName>
    </recommendedName>
</protein>
<dbReference type="InterPro" id="IPR051620">
    <property type="entry name" value="ORF904-like_C"/>
</dbReference>
<dbReference type="Proteomes" id="UP000321225">
    <property type="component" value="Unassembled WGS sequence"/>
</dbReference>
<evidence type="ECO:0000259" key="4">
    <source>
        <dbReference type="PROSITE" id="PS51206"/>
    </source>
</evidence>
<comment type="caution">
    <text evidence="5">The sequence shown here is derived from an EMBL/GenBank/DDBJ whole genome shotgun (WGS) entry which is preliminary data.</text>
</comment>
<dbReference type="InterPro" id="IPR006500">
    <property type="entry name" value="Helicase_put_C_phage/plasmid"/>
</dbReference>
<evidence type="ECO:0000313" key="5">
    <source>
        <dbReference type="EMBL" id="GEK86809.1"/>
    </source>
</evidence>
<dbReference type="GO" id="GO:0005524">
    <property type="term" value="F:ATP binding"/>
    <property type="evidence" value="ECO:0007669"/>
    <property type="project" value="UniProtKB-KW"/>
</dbReference>
<evidence type="ECO:0000256" key="2">
    <source>
        <dbReference type="ARBA" id="ARBA00022801"/>
    </source>
</evidence>
<dbReference type="Gene3D" id="3.40.50.300">
    <property type="entry name" value="P-loop containing nucleotide triphosphate hydrolases"/>
    <property type="match status" value="1"/>
</dbReference>
<keyword evidence="3" id="KW-0067">ATP-binding</keyword>
<evidence type="ECO:0000256" key="3">
    <source>
        <dbReference type="ARBA" id="ARBA00022840"/>
    </source>
</evidence>
<evidence type="ECO:0000256" key="1">
    <source>
        <dbReference type="ARBA" id="ARBA00022741"/>
    </source>
</evidence>
<dbReference type="InterPro" id="IPR014015">
    <property type="entry name" value="Helicase_SF3_DNA-vir"/>
</dbReference>
<organism evidence="5 6">
    <name type="scientific">Microbacterium aerolatum</name>
    <dbReference type="NCBI Taxonomy" id="153731"/>
    <lineage>
        <taxon>Bacteria</taxon>
        <taxon>Bacillati</taxon>
        <taxon>Actinomycetota</taxon>
        <taxon>Actinomycetes</taxon>
        <taxon>Micrococcales</taxon>
        <taxon>Microbacteriaceae</taxon>
        <taxon>Microbacterium</taxon>
    </lineage>
</organism>
<keyword evidence="2" id="KW-0378">Hydrolase</keyword>
<name>A0A511AFA4_9MICO</name>